<reference evidence="4" key="1">
    <citation type="journal article" date="2022" name="Toxins">
        <title>Genomic Analysis of Sphingopyxis sp. USTB-05 for Biodegrading Cyanobacterial Hepatotoxins.</title>
        <authorList>
            <person name="Liu C."/>
            <person name="Xu Q."/>
            <person name="Zhao Z."/>
            <person name="Zhang H."/>
            <person name="Liu X."/>
            <person name="Yin C."/>
            <person name="Liu Y."/>
            <person name="Yan H."/>
        </authorList>
    </citation>
    <scope>NUCLEOTIDE SEQUENCE</scope>
    <source>
        <strain evidence="4">NBD5</strain>
    </source>
</reference>
<dbReference type="SUPFAM" id="SSF47413">
    <property type="entry name" value="lambda repressor-like DNA-binding domains"/>
    <property type="match status" value="1"/>
</dbReference>
<dbReference type="InterPro" id="IPR050400">
    <property type="entry name" value="Bact_Cytoskel_RodZ"/>
</dbReference>
<dbReference type="Pfam" id="PF13464">
    <property type="entry name" value="RodZ_C"/>
    <property type="match status" value="1"/>
</dbReference>
<dbReference type="PANTHER" id="PTHR34475">
    <property type="match status" value="1"/>
</dbReference>
<dbReference type="InterPro" id="IPR025194">
    <property type="entry name" value="RodZ-like_C"/>
</dbReference>
<feature type="region of interest" description="Disordered" evidence="1">
    <location>
        <begin position="155"/>
        <end position="191"/>
    </location>
</feature>
<dbReference type="CDD" id="cd00093">
    <property type="entry name" value="HTH_XRE"/>
    <property type="match status" value="1"/>
</dbReference>
<dbReference type="EMBL" id="CP084930">
    <property type="protein sequence ID" value="USI72278.1"/>
    <property type="molecule type" value="Genomic_DNA"/>
</dbReference>
<keyword evidence="5" id="KW-1185">Reference proteome</keyword>
<sequence length="318" mass="32138">MTSRTDAGGMMDEAKQTPDSVGVRLRAAREDQGQSLDDIGRQTRVPVRHLVQIEEGRLEGLPAAPYSAGFVKAYARAVGLDPTALANQFRAEFDRAKAGTHRIAYEPYEPADPSRLPPRLLALVALVLAVLVIGGYAIWRSGLVSGEGADMRAKLAARGDESTPVSPAPAATPAAAPAPGTPAAPGAPAAGAPAPAAGGAVLLTAKVPTWVKISERGGATLFIGTLDQGKSFPVPASAVDPVIRTGRPEGLEVTVGGRPVPPLGAPAHTISNVSLKAEALLARGGGAAAAATAPAPTPAPAPTTPDESAPPAFRATGR</sequence>
<dbReference type="PANTHER" id="PTHR34475:SF1">
    <property type="entry name" value="CYTOSKELETON PROTEIN RODZ"/>
    <property type="match status" value="1"/>
</dbReference>
<feature type="region of interest" description="Disordered" evidence="1">
    <location>
        <begin position="1"/>
        <end position="21"/>
    </location>
</feature>
<dbReference type="SMART" id="SM00530">
    <property type="entry name" value="HTH_XRE"/>
    <property type="match status" value="1"/>
</dbReference>
<gene>
    <name evidence="4" type="ORF">LHA26_13385</name>
</gene>
<dbReference type="Pfam" id="PF13413">
    <property type="entry name" value="HTH_25"/>
    <property type="match status" value="1"/>
</dbReference>
<evidence type="ECO:0000256" key="2">
    <source>
        <dbReference type="SAM" id="Phobius"/>
    </source>
</evidence>
<keyword evidence="2" id="KW-0812">Transmembrane</keyword>
<name>A0ABY4X5U5_9SPHN</name>
<evidence type="ECO:0000313" key="5">
    <source>
        <dbReference type="Proteomes" id="UP001056937"/>
    </source>
</evidence>
<dbReference type="Proteomes" id="UP001056937">
    <property type="component" value="Chromosome 1"/>
</dbReference>
<feature type="compositionally biased region" description="Low complexity" evidence="1">
    <location>
        <begin position="168"/>
        <end position="191"/>
    </location>
</feature>
<evidence type="ECO:0000313" key="4">
    <source>
        <dbReference type="EMBL" id="USI72278.1"/>
    </source>
</evidence>
<evidence type="ECO:0000256" key="1">
    <source>
        <dbReference type="SAM" id="MobiDB-lite"/>
    </source>
</evidence>
<dbReference type="InterPro" id="IPR001387">
    <property type="entry name" value="Cro/C1-type_HTH"/>
</dbReference>
<organism evidence="4 5">
    <name type="scientific">Sphingomonas morindae</name>
    <dbReference type="NCBI Taxonomy" id="1541170"/>
    <lineage>
        <taxon>Bacteria</taxon>
        <taxon>Pseudomonadati</taxon>
        <taxon>Pseudomonadota</taxon>
        <taxon>Alphaproteobacteria</taxon>
        <taxon>Sphingomonadales</taxon>
        <taxon>Sphingomonadaceae</taxon>
        <taxon>Sphingomonas</taxon>
    </lineage>
</organism>
<keyword evidence="2" id="KW-1133">Transmembrane helix</keyword>
<feature type="domain" description="HTH cro/C1-type" evidence="3">
    <location>
        <begin position="24"/>
        <end position="85"/>
    </location>
</feature>
<dbReference type="InterPro" id="IPR010982">
    <property type="entry name" value="Lambda_DNA-bd_dom_sf"/>
</dbReference>
<protein>
    <submittedName>
        <fullName evidence="4">Helix-turn-helix domain-containing protein</fullName>
    </submittedName>
</protein>
<feature type="transmembrane region" description="Helical" evidence="2">
    <location>
        <begin position="120"/>
        <end position="139"/>
    </location>
</feature>
<dbReference type="Gene3D" id="1.10.260.40">
    <property type="entry name" value="lambda repressor-like DNA-binding domains"/>
    <property type="match status" value="1"/>
</dbReference>
<proteinExistence type="predicted"/>
<evidence type="ECO:0000259" key="3">
    <source>
        <dbReference type="SMART" id="SM00530"/>
    </source>
</evidence>
<feature type="region of interest" description="Disordered" evidence="1">
    <location>
        <begin position="285"/>
        <end position="318"/>
    </location>
</feature>
<dbReference type="RefSeq" id="WP_252166087.1">
    <property type="nucleotide sequence ID" value="NZ_CP084930.1"/>
</dbReference>
<keyword evidence="2" id="KW-0472">Membrane</keyword>
<accession>A0ABY4X5U5</accession>